<name>A0ACD5XQD6_AVESA</name>
<accession>A0ACD5XQD6</accession>
<proteinExistence type="predicted"/>
<sequence>MAATLFSTSLSPQFLSLPSSTSSSSKPAPSAFFPSKLPQLRALAAAGWRHSLAPLAVAVSSDVDTEESSGEFSEDLRVFVGNLPFSVDSAQLAGLFEQAGSVEMVEVIYDKLTGRSRGFGFVTMSTVEEVEEAVEQLNGYVLDGRTLKVNSGPPPPRDQSSPRGFREQSGGFREQSGGFRQQSGGFRQQSSRGPSGGDNRVYVGNLSWNVDDAALQNLFNKQGSVLSARVIYDRESGRSRGFGFVTYGSSGEVENAVSNLDGADLDGRQIRVTVAEARQPRREY</sequence>
<evidence type="ECO:0000313" key="2">
    <source>
        <dbReference type="Proteomes" id="UP001732700"/>
    </source>
</evidence>
<protein>
    <submittedName>
        <fullName evidence="1">Uncharacterized protein</fullName>
    </submittedName>
</protein>
<dbReference type="Proteomes" id="UP001732700">
    <property type="component" value="Chromosome 5A"/>
</dbReference>
<reference evidence="1" key="1">
    <citation type="submission" date="2021-05" db="EMBL/GenBank/DDBJ databases">
        <authorList>
            <person name="Scholz U."/>
            <person name="Mascher M."/>
            <person name="Fiebig A."/>
        </authorList>
    </citation>
    <scope>NUCLEOTIDE SEQUENCE [LARGE SCALE GENOMIC DNA]</scope>
</reference>
<evidence type="ECO:0000313" key="1">
    <source>
        <dbReference type="EnsemblPlants" id="AVESA.00010b.r2.5AG0810130.1.CDS"/>
    </source>
</evidence>
<reference evidence="1" key="2">
    <citation type="submission" date="2025-09" db="UniProtKB">
        <authorList>
            <consortium name="EnsemblPlants"/>
        </authorList>
    </citation>
    <scope>IDENTIFICATION</scope>
</reference>
<dbReference type="EnsemblPlants" id="AVESA.00010b.r2.5AG0810130.1">
    <property type="protein sequence ID" value="AVESA.00010b.r2.5AG0810130.1.CDS"/>
    <property type="gene ID" value="AVESA.00010b.r2.5AG0810130"/>
</dbReference>
<keyword evidence="2" id="KW-1185">Reference proteome</keyword>
<organism evidence="1 2">
    <name type="scientific">Avena sativa</name>
    <name type="common">Oat</name>
    <dbReference type="NCBI Taxonomy" id="4498"/>
    <lineage>
        <taxon>Eukaryota</taxon>
        <taxon>Viridiplantae</taxon>
        <taxon>Streptophyta</taxon>
        <taxon>Embryophyta</taxon>
        <taxon>Tracheophyta</taxon>
        <taxon>Spermatophyta</taxon>
        <taxon>Magnoliopsida</taxon>
        <taxon>Liliopsida</taxon>
        <taxon>Poales</taxon>
        <taxon>Poaceae</taxon>
        <taxon>BOP clade</taxon>
        <taxon>Pooideae</taxon>
        <taxon>Poodae</taxon>
        <taxon>Poeae</taxon>
        <taxon>Poeae Chloroplast Group 1 (Aveneae type)</taxon>
        <taxon>Aveninae</taxon>
        <taxon>Avena</taxon>
    </lineage>
</organism>